<dbReference type="FunFam" id="3.75.10.10:FF:000004">
    <property type="entry name" value="N(G),N(G)-dimethylarginine dimethylaminohydrolase 1"/>
    <property type="match status" value="1"/>
</dbReference>
<comment type="caution">
    <text evidence="4">The sequence shown here is derived from an EMBL/GenBank/DDBJ whole genome shotgun (WGS) entry which is preliminary data.</text>
</comment>
<reference evidence="4 5" key="1">
    <citation type="submission" date="2012-02" db="EMBL/GenBank/DDBJ databases">
        <title>Whole genome shotgun sequence of Mobilicoccus pelagius NBRC 104925.</title>
        <authorList>
            <person name="Yoshida Y."/>
            <person name="Hosoyama A."/>
            <person name="Tsuchikane K."/>
            <person name="Katsumata H."/>
            <person name="Yamazaki S."/>
            <person name="Fujita N."/>
        </authorList>
    </citation>
    <scope>NUCLEOTIDE SEQUENCE [LARGE SCALE GENOMIC DNA]</scope>
    <source>
        <strain evidence="4 5">NBRC 104925</strain>
    </source>
</reference>
<comment type="similarity">
    <text evidence="1">Belongs to the DDAH family.</text>
</comment>
<dbReference type="PANTHER" id="PTHR12737:SF9">
    <property type="entry name" value="DIMETHYLARGININASE"/>
    <property type="match status" value="1"/>
</dbReference>
<feature type="active site" description="Nucleophile" evidence="3">
    <location>
        <position position="259"/>
    </location>
</feature>
<name>H5UQT0_9MICO</name>
<dbReference type="GO" id="GO:0045429">
    <property type="term" value="P:positive regulation of nitric oxide biosynthetic process"/>
    <property type="evidence" value="ECO:0007669"/>
    <property type="project" value="TreeGrafter"/>
</dbReference>
<dbReference type="Proteomes" id="UP000004367">
    <property type="component" value="Unassembled WGS sequence"/>
</dbReference>
<keyword evidence="2 4" id="KW-0378">Hydrolase</keyword>
<dbReference type="STRING" id="1089455.MOPEL_060_00040"/>
<accession>H5UQT0</accession>
<dbReference type="GO" id="GO:0000052">
    <property type="term" value="P:citrulline metabolic process"/>
    <property type="evidence" value="ECO:0007669"/>
    <property type="project" value="TreeGrafter"/>
</dbReference>
<gene>
    <name evidence="4" type="primary">ddaH</name>
    <name evidence="4" type="ORF">MOPEL_060_00040</name>
</gene>
<dbReference type="eggNOG" id="COG1834">
    <property type="taxonomic scope" value="Bacteria"/>
</dbReference>
<keyword evidence="5" id="KW-1185">Reference proteome</keyword>
<dbReference type="Gene3D" id="3.75.10.10">
    <property type="entry name" value="L-arginine/glycine Amidinotransferase, Chain A"/>
    <property type="match status" value="1"/>
</dbReference>
<evidence type="ECO:0000256" key="3">
    <source>
        <dbReference type="PIRSR" id="PIRSR633199-1"/>
    </source>
</evidence>
<dbReference type="AlphaFoldDB" id="H5UQT0"/>
<evidence type="ECO:0000256" key="1">
    <source>
        <dbReference type="ARBA" id="ARBA00008532"/>
    </source>
</evidence>
<feature type="active site" description="Proton donor" evidence="3">
    <location>
        <position position="173"/>
    </location>
</feature>
<dbReference type="PANTHER" id="PTHR12737">
    <property type="entry name" value="DIMETHYLARGININE DIMETHYLAMINOHYDROLASE"/>
    <property type="match status" value="1"/>
</dbReference>
<proteinExistence type="inferred from homology"/>
<evidence type="ECO:0000256" key="2">
    <source>
        <dbReference type="ARBA" id="ARBA00022801"/>
    </source>
</evidence>
<dbReference type="GO" id="GO:0006525">
    <property type="term" value="P:arginine metabolic process"/>
    <property type="evidence" value="ECO:0007669"/>
    <property type="project" value="TreeGrafter"/>
</dbReference>
<dbReference type="GO" id="GO:0016403">
    <property type="term" value="F:dimethylargininase activity"/>
    <property type="evidence" value="ECO:0007669"/>
    <property type="project" value="TreeGrafter"/>
</dbReference>
<sequence>MAGIGGTLGGMNRRLALVRRPGDRLAEGLVTHIDRSPVDLDLAMRQWEGYVEAFRQEGWTVVEVPPADDHPDSVFVEDPVFVYGDLAVLTRSGAPERRGETDGLDDVLTAHGYRVARITEPATLDGGDVLKFDGTVWVGQGGRTNIEGLEQLRELLAPFDVDVVGVPLESVLHLKSAVTALPDGTIIGYPPLVDAPITWGEEFLPVPEESGSHVVLLGEDSVLMAASAPETAEVFRERGLRVVTVDISEFEKLEGCVTCLSVRLRG</sequence>
<protein>
    <submittedName>
        <fullName evidence="4">N(G),N(G)-dimethylarginine dimethylaminohydrolase</fullName>
    </submittedName>
</protein>
<dbReference type="GO" id="GO:0016597">
    <property type="term" value="F:amino acid binding"/>
    <property type="evidence" value="ECO:0007669"/>
    <property type="project" value="TreeGrafter"/>
</dbReference>
<dbReference type="InterPro" id="IPR033199">
    <property type="entry name" value="DDAH-like"/>
</dbReference>
<dbReference type="EMBL" id="BAFE01000043">
    <property type="protein sequence ID" value="GAB48088.1"/>
    <property type="molecule type" value="Genomic_DNA"/>
</dbReference>
<evidence type="ECO:0000313" key="5">
    <source>
        <dbReference type="Proteomes" id="UP000004367"/>
    </source>
</evidence>
<organism evidence="4 5">
    <name type="scientific">Mobilicoccus pelagius NBRC 104925</name>
    <dbReference type="NCBI Taxonomy" id="1089455"/>
    <lineage>
        <taxon>Bacteria</taxon>
        <taxon>Bacillati</taxon>
        <taxon>Actinomycetota</taxon>
        <taxon>Actinomycetes</taxon>
        <taxon>Micrococcales</taxon>
        <taxon>Dermatophilaceae</taxon>
        <taxon>Mobilicoccus</taxon>
    </lineage>
</organism>
<evidence type="ECO:0000313" key="4">
    <source>
        <dbReference type="EMBL" id="GAB48088.1"/>
    </source>
</evidence>
<dbReference type="SUPFAM" id="SSF55909">
    <property type="entry name" value="Pentein"/>
    <property type="match status" value="1"/>
</dbReference>
<dbReference type="NCBIfam" id="NF045660">
    <property type="entry name" value="DiMthArgaseDdahStm"/>
    <property type="match status" value="1"/>
</dbReference>